<dbReference type="Gene3D" id="3.30.70.1400">
    <property type="entry name" value="Aminomethyltransferase beta-barrel domains"/>
    <property type="match status" value="1"/>
</dbReference>
<dbReference type="FunFam" id="3.30.70.1400:FF:000001">
    <property type="entry name" value="Aminomethyltransferase"/>
    <property type="match status" value="1"/>
</dbReference>
<dbReference type="Proteomes" id="UP000053797">
    <property type="component" value="Unassembled WGS sequence"/>
</dbReference>
<comment type="subunit">
    <text evidence="7">The glycine cleavage system is composed of four proteins: P, T, L and H.</text>
</comment>
<dbReference type="SMR" id="A0A0V8GFZ6"/>
<dbReference type="OrthoDB" id="9774591at2"/>
<dbReference type="GO" id="GO:0019464">
    <property type="term" value="P:glycine decarboxylation via glycine cleavage system"/>
    <property type="evidence" value="ECO:0007669"/>
    <property type="project" value="UniProtKB-UniRule"/>
</dbReference>
<reference evidence="11 12" key="1">
    <citation type="journal article" date="2015" name="Int. J. Syst. Evol. Microbiol.">
        <title>Exiguobacterium enclense sp. nov., isolated from sediment.</title>
        <authorList>
            <person name="Dastager S.G."/>
            <person name="Mawlankar R."/>
            <person name="Sonalkar V.V."/>
            <person name="Thorat M.N."/>
            <person name="Mual P."/>
            <person name="Verma A."/>
            <person name="Krishnamurthi S."/>
            <person name="Tang S.K."/>
            <person name="Li W.J."/>
        </authorList>
    </citation>
    <scope>NUCLEOTIDE SEQUENCE [LARGE SCALE GENOMIC DNA]</scope>
    <source>
        <strain evidence="11 12">NIO-1109</strain>
    </source>
</reference>
<dbReference type="GO" id="GO:0005960">
    <property type="term" value="C:glycine cleavage complex"/>
    <property type="evidence" value="ECO:0007669"/>
    <property type="project" value="InterPro"/>
</dbReference>
<feature type="binding site" evidence="8">
    <location>
        <position position="198"/>
    </location>
    <ligand>
        <name>substrate</name>
    </ligand>
</feature>
<evidence type="ECO:0000256" key="1">
    <source>
        <dbReference type="ARBA" id="ARBA00008609"/>
    </source>
</evidence>
<feature type="domain" description="GCVT N-terminal" evidence="9">
    <location>
        <begin position="15"/>
        <end position="258"/>
    </location>
</feature>
<evidence type="ECO:0000256" key="6">
    <source>
        <dbReference type="ARBA" id="ARBA00047665"/>
    </source>
</evidence>
<dbReference type="GO" id="GO:0005829">
    <property type="term" value="C:cytosol"/>
    <property type="evidence" value="ECO:0007669"/>
    <property type="project" value="TreeGrafter"/>
</dbReference>
<dbReference type="InterPro" id="IPR027266">
    <property type="entry name" value="TrmE/GcvT-like"/>
</dbReference>
<feature type="domain" description="Aminomethyltransferase C-terminal" evidence="10">
    <location>
        <begin position="280"/>
        <end position="356"/>
    </location>
</feature>
<dbReference type="Gene3D" id="3.30.1360.120">
    <property type="entry name" value="Probable tRNA modification gtpase trme, domain 1"/>
    <property type="match status" value="1"/>
</dbReference>
<dbReference type="InterPro" id="IPR006223">
    <property type="entry name" value="GcvT"/>
</dbReference>
<comment type="caution">
    <text evidence="11">The sequence shown here is derived from an EMBL/GenBank/DDBJ whole genome shotgun (WGS) entry which is preliminary data.</text>
</comment>
<evidence type="ECO:0000313" key="12">
    <source>
        <dbReference type="Proteomes" id="UP000053797"/>
    </source>
</evidence>
<dbReference type="AlphaFoldDB" id="A0A0V8GFZ6"/>
<evidence type="ECO:0000313" key="11">
    <source>
        <dbReference type="EMBL" id="KSU49214.1"/>
    </source>
</evidence>
<dbReference type="EC" id="2.1.2.10" evidence="2 7"/>
<dbReference type="SUPFAM" id="SSF103025">
    <property type="entry name" value="Folate-binding domain"/>
    <property type="match status" value="1"/>
</dbReference>
<protein>
    <recommendedName>
        <fullName evidence="2 7">Aminomethyltransferase</fullName>
        <ecNumber evidence="2 7">2.1.2.10</ecNumber>
    </recommendedName>
    <alternativeName>
        <fullName evidence="5 7">Glycine cleavage system T protein</fullName>
    </alternativeName>
</protein>
<dbReference type="InterPro" id="IPR029043">
    <property type="entry name" value="GcvT/YgfZ_C"/>
</dbReference>
<dbReference type="PANTHER" id="PTHR43757">
    <property type="entry name" value="AMINOMETHYLTRANSFERASE"/>
    <property type="match status" value="1"/>
</dbReference>
<keyword evidence="3 7" id="KW-0032">Aminotransferase</keyword>
<accession>A0A0V8GFZ6</accession>
<evidence type="ECO:0000256" key="4">
    <source>
        <dbReference type="ARBA" id="ARBA00022679"/>
    </source>
</evidence>
<evidence type="ECO:0000259" key="10">
    <source>
        <dbReference type="Pfam" id="PF08669"/>
    </source>
</evidence>
<evidence type="ECO:0000256" key="7">
    <source>
        <dbReference type="HAMAP-Rule" id="MF_00259"/>
    </source>
</evidence>
<dbReference type="InterPro" id="IPR013977">
    <property type="entry name" value="GcvT_C"/>
</dbReference>
<organism evidence="11 12">
    <name type="scientific">Exiguobacterium indicum</name>
    <dbReference type="NCBI Taxonomy" id="296995"/>
    <lineage>
        <taxon>Bacteria</taxon>
        <taxon>Bacillati</taxon>
        <taxon>Bacillota</taxon>
        <taxon>Bacilli</taxon>
        <taxon>Bacillales</taxon>
        <taxon>Bacillales Family XII. Incertae Sedis</taxon>
        <taxon>Exiguobacterium</taxon>
    </lineage>
</organism>
<dbReference type="Pfam" id="PF01571">
    <property type="entry name" value="GCV_T"/>
    <property type="match status" value="1"/>
</dbReference>
<dbReference type="NCBIfam" id="NF001567">
    <property type="entry name" value="PRK00389.1"/>
    <property type="match status" value="1"/>
</dbReference>
<proteinExistence type="inferred from homology"/>
<dbReference type="NCBIfam" id="TIGR00528">
    <property type="entry name" value="gcvT"/>
    <property type="match status" value="1"/>
</dbReference>
<evidence type="ECO:0000256" key="3">
    <source>
        <dbReference type="ARBA" id="ARBA00022576"/>
    </source>
</evidence>
<evidence type="ECO:0000256" key="5">
    <source>
        <dbReference type="ARBA" id="ARBA00031395"/>
    </source>
</evidence>
<dbReference type="SUPFAM" id="SSF101790">
    <property type="entry name" value="Aminomethyltransferase beta-barrel domain"/>
    <property type="match status" value="1"/>
</dbReference>
<dbReference type="Gene3D" id="2.40.30.110">
    <property type="entry name" value="Aminomethyltransferase beta-barrel domains"/>
    <property type="match status" value="1"/>
</dbReference>
<dbReference type="InterPro" id="IPR006222">
    <property type="entry name" value="GCVT_N"/>
</dbReference>
<gene>
    <name evidence="7" type="primary">gcvT</name>
    <name evidence="11" type="ORF">AS033_07520</name>
</gene>
<keyword evidence="4 7" id="KW-0808">Transferase</keyword>
<dbReference type="HAMAP" id="MF_00259">
    <property type="entry name" value="GcvT"/>
    <property type="match status" value="1"/>
</dbReference>
<dbReference type="InterPro" id="IPR028896">
    <property type="entry name" value="GcvT/YgfZ/DmdA"/>
</dbReference>
<name>A0A0V8GFZ6_9BACL</name>
<sequence>MSQTTLKRTPLFETVSQTGKMVDFAGFEMPVLFSSIKEEHVAVRENVGMFDVSHMGELFVSGPDALTFLQATLSNDISKIAVGQAQYNVLCQEDGGTVDDLLVYRLAETDYLLVVNASNIEKDEQHLRHYLTGDVTLENQSEQYGQIAVQGPRAEAILSGMTPLVLSEIGFFKFQQGTVAGVEMIVSRSGYTGEDGFELYMAAGDAPAVWQALLEQGIVPCGLGARDTLRFEACLPLYGHELSATISPIEAGMGFAVKPQVKPFVGSEVLLQQKEQGAPRRLIGLELLDKGIARQDAPVWHDGEVVGVVTTGTLPPTVGKAIAWALVPAEVAEQEQFEVEVRGKRLAAKRTATPFYRRTK</sequence>
<dbReference type="RefSeq" id="WP_058265107.1">
    <property type="nucleotide sequence ID" value="NZ_FMYN01000002.1"/>
</dbReference>
<comment type="similarity">
    <text evidence="1 7">Belongs to the GcvT family.</text>
</comment>
<dbReference type="GO" id="GO:0008483">
    <property type="term" value="F:transaminase activity"/>
    <property type="evidence" value="ECO:0007669"/>
    <property type="project" value="UniProtKB-KW"/>
</dbReference>
<dbReference type="Pfam" id="PF08669">
    <property type="entry name" value="GCV_T_C"/>
    <property type="match status" value="1"/>
</dbReference>
<dbReference type="InterPro" id="IPR022903">
    <property type="entry name" value="GcvT_bac"/>
</dbReference>
<comment type="catalytic activity">
    <reaction evidence="6 7">
        <text>N(6)-[(R)-S(8)-aminomethyldihydrolipoyl]-L-lysyl-[protein] + (6S)-5,6,7,8-tetrahydrofolate = N(6)-[(R)-dihydrolipoyl]-L-lysyl-[protein] + (6R)-5,10-methylene-5,6,7,8-tetrahydrofolate + NH4(+)</text>
        <dbReference type="Rhea" id="RHEA:16945"/>
        <dbReference type="Rhea" id="RHEA-COMP:10475"/>
        <dbReference type="Rhea" id="RHEA-COMP:10492"/>
        <dbReference type="ChEBI" id="CHEBI:15636"/>
        <dbReference type="ChEBI" id="CHEBI:28938"/>
        <dbReference type="ChEBI" id="CHEBI:57453"/>
        <dbReference type="ChEBI" id="CHEBI:83100"/>
        <dbReference type="ChEBI" id="CHEBI:83143"/>
        <dbReference type="EC" id="2.1.2.10"/>
    </reaction>
</comment>
<comment type="function">
    <text evidence="7">The glycine cleavage system catalyzes the degradation of glycine.</text>
</comment>
<dbReference type="GO" id="GO:0004047">
    <property type="term" value="F:aminomethyltransferase activity"/>
    <property type="evidence" value="ECO:0007669"/>
    <property type="project" value="UniProtKB-UniRule"/>
</dbReference>
<dbReference type="PIRSF" id="PIRSF006487">
    <property type="entry name" value="GcvT"/>
    <property type="match status" value="1"/>
</dbReference>
<evidence type="ECO:0000256" key="2">
    <source>
        <dbReference type="ARBA" id="ARBA00012616"/>
    </source>
</evidence>
<evidence type="ECO:0000259" key="9">
    <source>
        <dbReference type="Pfam" id="PF01571"/>
    </source>
</evidence>
<dbReference type="EMBL" id="LNQL01000002">
    <property type="protein sequence ID" value="KSU49214.1"/>
    <property type="molecule type" value="Genomic_DNA"/>
</dbReference>
<dbReference type="PANTHER" id="PTHR43757:SF2">
    <property type="entry name" value="AMINOMETHYLTRANSFERASE, MITOCHONDRIAL"/>
    <property type="match status" value="1"/>
</dbReference>
<dbReference type="Gene3D" id="4.10.1250.10">
    <property type="entry name" value="Aminomethyltransferase fragment"/>
    <property type="match status" value="1"/>
</dbReference>
<evidence type="ECO:0000256" key="8">
    <source>
        <dbReference type="PIRSR" id="PIRSR006487-1"/>
    </source>
</evidence>